<dbReference type="Pfam" id="PF10056">
    <property type="entry name" value="DUF2293"/>
    <property type="match status" value="1"/>
</dbReference>
<dbReference type="EMBL" id="JAUSVR010000004">
    <property type="protein sequence ID" value="MDQ0510627.1"/>
    <property type="molecule type" value="Genomic_DNA"/>
</dbReference>
<accession>A0ABU0LPI4</accession>
<comment type="caution">
    <text evidence="3">The sequence shown here is derived from an EMBL/GenBank/DDBJ whole genome shotgun (WGS) entry which is preliminary data.</text>
</comment>
<proteinExistence type="predicted"/>
<evidence type="ECO:0000313" key="4">
    <source>
        <dbReference type="Proteomes" id="UP001235094"/>
    </source>
</evidence>
<protein>
    <recommendedName>
        <fullName evidence="2">DUF2293 domain-containing protein</fullName>
    </recommendedName>
</protein>
<reference evidence="3 4" key="1">
    <citation type="submission" date="2023-07" db="EMBL/GenBank/DDBJ databases">
        <title>Genomic Encyclopedia of Type Strains, Phase IV (KMG-IV): sequencing the most valuable type-strain genomes for metagenomic binning, comparative biology and taxonomic classification.</title>
        <authorList>
            <person name="Goeker M."/>
        </authorList>
    </citation>
    <scope>NUCLEOTIDE SEQUENCE [LARGE SCALE GENOMIC DNA]</scope>
    <source>
        <strain evidence="3 4">DSM 15561</strain>
    </source>
</reference>
<feature type="domain" description="DUF2293" evidence="2">
    <location>
        <begin position="27"/>
        <end position="108"/>
    </location>
</feature>
<dbReference type="RefSeq" id="WP_306889364.1">
    <property type="nucleotide sequence ID" value="NZ_JAUSVR010000004.1"/>
</dbReference>
<dbReference type="Proteomes" id="UP001235094">
    <property type="component" value="Unassembled WGS sequence"/>
</dbReference>
<feature type="region of interest" description="Disordered" evidence="1">
    <location>
        <begin position="163"/>
        <end position="185"/>
    </location>
</feature>
<sequence>MTPDDNPATVPTPEQRAAFLEQLRTYLTAMYPRCGYRVRRRLIERARNRGYYGRLGEVAGILANTFIRHECTDYDHLLRINGGGEGLTREEARMVVAQEVADIADMWRRGSAEGDAGYVELRQRFTRRRQKKGRRQRNAGFIATENEAMATYLKGWLERREQERKLAREAQEASLGAPPETAGTP</sequence>
<gene>
    <name evidence="3" type="ORF">QOZ99_001515</name>
</gene>
<evidence type="ECO:0000313" key="3">
    <source>
        <dbReference type="EMBL" id="MDQ0510627.1"/>
    </source>
</evidence>
<keyword evidence="4" id="KW-1185">Reference proteome</keyword>
<organism evidence="3 4">
    <name type="scientific">Ancylobacter amanitiformis</name>
    <dbReference type="NCBI Taxonomy" id="217069"/>
    <lineage>
        <taxon>Bacteria</taxon>
        <taxon>Pseudomonadati</taxon>
        <taxon>Pseudomonadota</taxon>
        <taxon>Alphaproteobacteria</taxon>
        <taxon>Hyphomicrobiales</taxon>
        <taxon>Xanthobacteraceae</taxon>
        <taxon>Ancylobacter</taxon>
    </lineage>
</organism>
<evidence type="ECO:0000259" key="2">
    <source>
        <dbReference type="Pfam" id="PF10056"/>
    </source>
</evidence>
<evidence type="ECO:0000256" key="1">
    <source>
        <dbReference type="SAM" id="MobiDB-lite"/>
    </source>
</evidence>
<dbReference type="InterPro" id="IPR018744">
    <property type="entry name" value="DUF2293"/>
</dbReference>
<name>A0ABU0LPI4_9HYPH</name>